<evidence type="ECO:0000313" key="2">
    <source>
        <dbReference type="EMBL" id="QHU36369.1"/>
    </source>
</evidence>
<feature type="compositionally biased region" description="Basic and acidic residues" evidence="1">
    <location>
        <begin position="180"/>
        <end position="190"/>
    </location>
</feature>
<organism evidence="2">
    <name type="scientific">viral metagenome</name>
    <dbReference type="NCBI Taxonomy" id="1070528"/>
    <lineage>
        <taxon>unclassified sequences</taxon>
        <taxon>metagenomes</taxon>
        <taxon>organismal metagenomes</taxon>
    </lineage>
</organism>
<sequence length="275" mass="31791">MTPAEIIKMLYHPSPPPNLTPDDIDLIINNYVGTAINGRTDICGKDVDILSCAKKLFSNHASTAQRKYSFKIPVKSEYYVCDVPLGFRWNPDNGSKQPPTAFLSSRLFPLNDNTVRWLCSTHENQIPTMREAIENRFMLDYFDAETFLSSGKTAIQSAIETRNYMSTPQFRQQQDINAAQERRRAEEERISGVQQSILNWERKREQDKKDEETRKDNFEKISRQRGGLKGRRRQQSKANASKANASKANASKRKQSKRKQSKRKQSKRKQSKRRS</sequence>
<protein>
    <submittedName>
        <fullName evidence="2">Uncharacterized protein</fullName>
    </submittedName>
</protein>
<accession>A0A6C0M011</accession>
<dbReference type="AlphaFoldDB" id="A0A6C0M011"/>
<feature type="region of interest" description="Disordered" evidence="1">
    <location>
        <begin position="169"/>
        <end position="275"/>
    </location>
</feature>
<evidence type="ECO:0000256" key="1">
    <source>
        <dbReference type="SAM" id="MobiDB-lite"/>
    </source>
</evidence>
<feature type="compositionally biased region" description="Low complexity" evidence="1">
    <location>
        <begin position="236"/>
        <end position="249"/>
    </location>
</feature>
<feature type="compositionally biased region" description="Basic residues" evidence="1">
    <location>
        <begin position="226"/>
        <end position="235"/>
    </location>
</feature>
<dbReference type="EMBL" id="MN740635">
    <property type="protein sequence ID" value="QHU36369.1"/>
    <property type="molecule type" value="Genomic_DNA"/>
</dbReference>
<proteinExistence type="predicted"/>
<name>A0A6C0M011_9ZZZZ</name>
<feature type="compositionally biased region" description="Basic and acidic residues" evidence="1">
    <location>
        <begin position="200"/>
        <end position="222"/>
    </location>
</feature>
<reference evidence="2" key="1">
    <citation type="journal article" date="2020" name="Nature">
        <title>Giant virus diversity and host interactions through global metagenomics.</title>
        <authorList>
            <person name="Schulz F."/>
            <person name="Roux S."/>
            <person name="Paez-Espino D."/>
            <person name="Jungbluth S."/>
            <person name="Walsh D.A."/>
            <person name="Denef V.J."/>
            <person name="McMahon K.D."/>
            <person name="Konstantinidis K.T."/>
            <person name="Eloe-Fadrosh E.A."/>
            <person name="Kyrpides N.C."/>
            <person name="Woyke T."/>
        </authorList>
    </citation>
    <scope>NUCLEOTIDE SEQUENCE</scope>
    <source>
        <strain evidence="2">GVMAG-S-1035124-57</strain>
    </source>
</reference>
<feature type="compositionally biased region" description="Basic residues" evidence="1">
    <location>
        <begin position="250"/>
        <end position="275"/>
    </location>
</feature>